<keyword evidence="6" id="KW-0413">Isomerase</keyword>
<sequence length="113" mass="12992">MVTAMEKASGRKINYVIGERRPGDLDEVYSDPSKAERELGWKATRGLDDMTRDLWRWQQQNPQATAEGAFRLNPGALIAMKGRSWSGWKWLEGGMGLELWYKGMKRYGLLNRV</sequence>
<protein>
    <recommendedName>
        <fullName evidence="4">UDP-glucose 4-epimerase</fullName>
        <ecNumber evidence="4">5.1.3.2</ecNumber>
    </recommendedName>
</protein>
<dbReference type="AlphaFoldDB" id="W7UAK8"/>
<comment type="cofactor">
    <cofactor evidence="2">
        <name>NAD(+)</name>
        <dbReference type="ChEBI" id="CHEBI:57540"/>
    </cofactor>
</comment>
<evidence type="ECO:0000256" key="3">
    <source>
        <dbReference type="ARBA" id="ARBA00004947"/>
    </source>
</evidence>
<keyword evidence="9" id="KW-1185">Reference proteome</keyword>
<feature type="domain" description="NAD(P)-binding" evidence="7">
    <location>
        <begin position="6"/>
        <end position="53"/>
    </location>
</feature>
<gene>
    <name evidence="8" type="ORF">Naga_100567g1</name>
</gene>
<dbReference type="GO" id="GO:0003978">
    <property type="term" value="F:UDP-glucose 4-epimerase activity"/>
    <property type="evidence" value="ECO:0007669"/>
    <property type="project" value="UniProtKB-EC"/>
</dbReference>
<keyword evidence="5" id="KW-0520">NAD</keyword>
<reference evidence="8 9" key="1">
    <citation type="journal article" date="2014" name="Mol. Plant">
        <title>Chromosome Scale Genome Assembly and Transcriptome Profiling of Nannochloropsis gaditana in Nitrogen Depletion.</title>
        <authorList>
            <person name="Corteggiani Carpinelli E."/>
            <person name="Telatin A."/>
            <person name="Vitulo N."/>
            <person name="Forcato C."/>
            <person name="D'Angelo M."/>
            <person name="Schiavon R."/>
            <person name="Vezzi A."/>
            <person name="Giacometti G.M."/>
            <person name="Morosinotto T."/>
            <person name="Valle G."/>
        </authorList>
    </citation>
    <scope>NUCLEOTIDE SEQUENCE [LARGE SCALE GENOMIC DNA]</scope>
    <source>
        <strain evidence="8 9">B-31</strain>
    </source>
</reference>
<evidence type="ECO:0000313" key="9">
    <source>
        <dbReference type="Proteomes" id="UP000019335"/>
    </source>
</evidence>
<dbReference type="EMBL" id="AZIL01000102">
    <property type="protein sequence ID" value="EWM29959.1"/>
    <property type="molecule type" value="Genomic_DNA"/>
</dbReference>
<dbReference type="OrthoDB" id="9402762at2759"/>
<evidence type="ECO:0000256" key="2">
    <source>
        <dbReference type="ARBA" id="ARBA00001911"/>
    </source>
</evidence>
<dbReference type="GO" id="GO:0005829">
    <property type="term" value="C:cytosol"/>
    <property type="evidence" value="ECO:0007669"/>
    <property type="project" value="TreeGrafter"/>
</dbReference>
<dbReference type="PANTHER" id="PTHR43725:SF47">
    <property type="entry name" value="UDP-GLUCOSE 4-EPIMERASE"/>
    <property type="match status" value="1"/>
</dbReference>
<comment type="pathway">
    <text evidence="3">Carbohydrate metabolism; galactose metabolism.</text>
</comment>
<proteinExistence type="predicted"/>
<dbReference type="EC" id="5.1.3.2" evidence="4"/>
<dbReference type="Gene3D" id="3.90.25.10">
    <property type="entry name" value="UDP-galactose 4-epimerase, domain 1"/>
    <property type="match status" value="1"/>
</dbReference>
<evidence type="ECO:0000256" key="1">
    <source>
        <dbReference type="ARBA" id="ARBA00000083"/>
    </source>
</evidence>
<evidence type="ECO:0000256" key="5">
    <source>
        <dbReference type="ARBA" id="ARBA00023027"/>
    </source>
</evidence>
<evidence type="ECO:0000256" key="4">
    <source>
        <dbReference type="ARBA" id="ARBA00013189"/>
    </source>
</evidence>
<dbReference type="InterPro" id="IPR036291">
    <property type="entry name" value="NAD(P)-bd_dom_sf"/>
</dbReference>
<organism evidence="8 9">
    <name type="scientific">Nannochloropsis gaditana</name>
    <dbReference type="NCBI Taxonomy" id="72520"/>
    <lineage>
        <taxon>Eukaryota</taxon>
        <taxon>Sar</taxon>
        <taxon>Stramenopiles</taxon>
        <taxon>Ochrophyta</taxon>
        <taxon>Eustigmatophyceae</taxon>
        <taxon>Eustigmatales</taxon>
        <taxon>Monodopsidaceae</taxon>
        <taxon>Nannochloropsis</taxon>
    </lineage>
</organism>
<dbReference type="GO" id="GO:0005996">
    <property type="term" value="P:monosaccharide metabolic process"/>
    <property type="evidence" value="ECO:0007669"/>
    <property type="project" value="TreeGrafter"/>
</dbReference>
<dbReference type="Pfam" id="PF16363">
    <property type="entry name" value="GDP_Man_Dehyd"/>
    <property type="match status" value="1"/>
</dbReference>
<dbReference type="InterPro" id="IPR016040">
    <property type="entry name" value="NAD(P)-bd_dom"/>
</dbReference>
<name>W7UAK8_9STRA</name>
<dbReference type="Proteomes" id="UP000019335">
    <property type="component" value="Chromosome 2"/>
</dbReference>
<evidence type="ECO:0000313" key="8">
    <source>
        <dbReference type="EMBL" id="EWM29959.1"/>
    </source>
</evidence>
<dbReference type="SUPFAM" id="SSF51735">
    <property type="entry name" value="NAD(P)-binding Rossmann-fold domains"/>
    <property type="match status" value="1"/>
</dbReference>
<comment type="caution">
    <text evidence="8">The sequence shown here is derived from an EMBL/GenBank/DDBJ whole genome shotgun (WGS) entry which is preliminary data.</text>
</comment>
<evidence type="ECO:0000259" key="7">
    <source>
        <dbReference type="Pfam" id="PF16363"/>
    </source>
</evidence>
<accession>W7UAK8</accession>
<comment type="catalytic activity">
    <reaction evidence="1">
        <text>UDP-alpha-D-glucose = UDP-alpha-D-galactose</text>
        <dbReference type="Rhea" id="RHEA:22168"/>
        <dbReference type="ChEBI" id="CHEBI:58885"/>
        <dbReference type="ChEBI" id="CHEBI:66914"/>
        <dbReference type="EC" id="5.1.3.2"/>
    </reaction>
</comment>
<evidence type="ECO:0000256" key="6">
    <source>
        <dbReference type="ARBA" id="ARBA00023235"/>
    </source>
</evidence>
<dbReference type="PANTHER" id="PTHR43725">
    <property type="entry name" value="UDP-GLUCOSE 4-EPIMERASE"/>
    <property type="match status" value="1"/>
</dbReference>